<keyword evidence="10" id="KW-1185">Reference proteome</keyword>
<evidence type="ECO:0000313" key="10">
    <source>
        <dbReference type="Proteomes" id="UP000541421"/>
    </source>
</evidence>
<reference evidence="9 10" key="1">
    <citation type="submission" date="2020-05" db="EMBL/GenBank/DDBJ databases">
        <authorList>
            <person name="Niu N."/>
        </authorList>
    </citation>
    <scope>NUCLEOTIDE SEQUENCE [LARGE SCALE GENOMIC DNA]</scope>
    <source>
        <strain evidence="9 10">LMG10982</strain>
    </source>
</reference>
<organism evidence="9 10">
    <name type="scientific">Pelistega europaea</name>
    <dbReference type="NCBI Taxonomy" id="106147"/>
    <lineage>
        <taxon>Bacteria</taxon>
        <taxon>Pseudomonadati</taxon>
        <taxon>Pseudomonadota</taxon>
        <taxon>Betaproteobacteria</taxon>
        <taxon>Burkholderiales</taxon>
        <taxon>Alcaligenaceae</taxon>
        <taxon>Pelistega</taxon>
    </lineage>
</organism>
<dbReference type="GO" id="GO:0005886">
    <property type="term" value="C:plasma membrane"/>
    <property type="evidence" value="ECO:0007669"/>
    <property type="project" value="UniProtKB-SubCell"/>
</dbReference>
<comment type="similarity">
    <text evidence="7">Belongs to the binding-protein-dependent transport system permease family.</text>
</comment>
<keyword evidence="6 7" id="KW-0472">Membrane</keyword>
<dbReference type="PANTHER" id="PTHR30151:SF20">
    <property type="entry name" value="ABC TRANSPORTER PERMEASE PROTEIN HI_0355-RELATED"/>
    <property type="match status" value="1"/>
</dbReference>
<dbReference type="CDD" id="cd06261">
    <property type="entry name" value="TM_PBP2"/>
    <property type="match status" value="1"/>
</dbReference>
<dbReference type="RefSeq" id="WP_171588977.1">
    <property type="nucleotide sequence ID" value="NZ_JABGBO010000007.1"/>
</dbReference>
<gene>
    <name evidence="9" type="ORF">HKX40_07575</name>
</gene>
<dbReference type="InterPro" id="IPR035906">
    <property type="entry name" value="MetI-like_sf"/>
</dbReference>
<evidence type="ECO:0000256" key="1">
    <source>
        <dbReference type="ARBA" id="ARBA00004651"/>
    </source>
</evidence>
<evidence type="ECO:0000256" key="4">
    <source>
        <dbReference type="ARBA" id="ARBA00022692"/>
    </source>
</evidence>
<comment type="subcellular location">
    <subcellularLocation>
        <location evidence="1 7">Cell membrane</location>
        <topology evidence="1 7">Multi-pass membrane protein</topology>
    </subcellularLocation>
</comment>
<dbReference type="PANTHER" id="PTHR30151">
    <property type="entry name" value="ALKANE SULFONATE ABC TRANSPORTER-RELATED, MEMBRANE SUBUNIT"/>
    <property type="match status" value="1"/>
</dbReference>
<accession>A0A7Y4P6K1</accession>
<evidence type="ECO:0000256" key="6">
    <source>
        <dbReference type="ARBA" id="ARBA00023136"/>
    </source>
</evidence>
<keyword evidence="2 7" id="KW-0813">Transport</keyword>
<evidence type="ECO:0000259" key="8">
    <source>
        <dbReference type="PROSITE" id="PS50928"/>
    </source>
</evidence>
<keyword evidence="4 7" id="KW-0812">Transmembrane</keyword>
<evidence type="ECO:0000256" key="5">
    <source>
        <dbReference type="ARBA" id="ARBA00022989"/>
    </source>
</evidence>
<dbReference type="InterPro" id="IPR000515">
    <property type="entry name" value="MetI-like"/>
</dbReference>
<dbReference type="AlphaFoldDB" id="A0A7Y4P6K1"/>
<sequence>MRHRLFRFFIITLGLLILWQGIVWATQLPKFILPGPWLVFETMIERRELIVEHAGVTLLEIVLGMIVGCGLGFISALLLQVIKPIRPWLLPILVVSQAIPVFALAPILMIWFGYGLTSKIVMASLIIFFPVTSACYDGLRQTPQDWLDLATTMQADKWRQLWHIRLPAALPSLASGLRVAATVAPIGAVIGEWVGSSAGLGYIMLQSNARMQVDVMFACLLVLAFMALLLYFGIDVFLRRKMPWVQHR</sequence>
<feature type="transmembrane region" description="Helical" evidence="7">
    <location>
        <begin position="179"/>
        <end position="203"/>
    </location>
</feature>
<dbReference type="PROSITE" id="PS50928">
    <property type="entry name" value="ABC_TM1"/>
    <property type="match status" value="1"/>
</dbReference>
<dbReference type="Proteomes" id="UP000541421">
    <property type="component" value="Unassembled WGS sequence"/>
</dbReference>
<keyword evidence="3" id="KW-1003">Cell membrane</keyword>
<dbReference type="GO" id="GO:0055085">
    <property type="term" value="P:transmembrane transport"/>
    <property type="evidence" value="ECO:0007669"/>
    <property type="project" value="InterPro"/>
</dbReference>
<keyword evidence="5 7" id="KW-1133">Transmembrane helix</keyword>
<feature type="domain" description="ABC transmembrane type-1" evidence="8">
    <location>
        <begin position="50"/>
        <end position="238"/>
    </location>
</feature>
<name>A0A7Y4P6K1_9BURK</name>
<comment type="caution">
    <text evidence="9">The sequence shown here is derived from an EMBL/GenBank/DDBJ whole genome shotgun (WGS) entry which is preliminary data.</text>
</comment>
<proteinExistence type="inferred from homology"/>
<feature type="transmembrane region" description="Helical" evidence="7">
    <location>
        <begin position="215"/>
        <end position="238"/>
    </location>
</feature>
<dbReference type="EMBL" id="JABGBO010000007">
    <property type="protein sequence ID" value="NOL49994.1"/>
    <property type="molecule type" value="Genomic_DNA"/>
</dbReference>
<evidence type="ECO:0000256" key="7">
    <source>
        <dbReference type="RuleBase" id="RU363032"/>
    </source>
</evidence>
<evidence type="ECO:0000256" key="3">
    <source>
        <dbReference type="ARBA" id="ARBA00022475"/>
    </source>
</evidence>
<protein>
    <submittedName>
        <fullName evidence="9">ABC transporter permease</fullName>
    </submittedName>
</protein>
<feature type="transmembrane region" description="Helical" evidence="7">
    <location>
        <begin position="61"/>
        <end position="82"/>
    </location>
</feature>
<dbReference type="Gene3D" id="1.10.3720.10">
    <property type="entry name" value="MetI-like"/>
    <property type="match status" value="1"/>
</dbReference>
<evidence type="ECO:0000256" key="2">
    <source>
        <dbReference type="ARBA" id="ARBA00022448"/>
    </source>
</evidence>
<dbReference type="Pfam" id="PF00528">
    <property type="entry name" value="BPD_transp_1"/>
    <property type="match status" value="1"/>
</dbReference>
<dbReference type="SUPFAM" id="SSF161098">
    <property type="entry name" value="MetI-like"/>
    <property type="match status" value="1"/>
</dbReference>
<feature type="transmembrane region" description="Helical" evidence="7">
    <location>
        <begin position="89"/>
        <end position="114"/>
    </location>
</feature>
<evidence type="ECO:0000313" key="9">
    <source>
        <dbReference type="EMBL" id="NOL49994.1"/>
    </source>
</evidence>